<dbReference type="OrthoDB" id="5781652at2"/>
<reference evidence="2 3" key="1">
    <citation type="submission" date="2017-02" db="EMBL/GenBank/DDBJ databases">
        <title>Genomic diversity within the haloalkaliphilic genus Thioalkalivibrio.</title>
        <authorList>
            <person name="Ahn A.-C."/>
            <person name="Meier-Kolthoff J."/>
            <person name="Overmars L."/>
            <person name="Richter M."/>
            <person name="Woyke T."/>
            <person name="Sorokin D.Y."/>
            <person name="Muyzer G."/>
        </authorList>
    </citation>
    <scope>NUCLEOTIDE SEQUENCE [LARGE SCALE GENOMIC DNA]</scope>
    <source>
        <strain evidence="2 3">HL17</strain>
    </source>
</reference>
<protein>
    <recommendedName>
        <fullName evidence="4">ABC transporter substrate-binding protein</fullName>
    </recommendedName>
</protein>
<dbReference type="InterPro" id="IPR010412">
    <property type="entry name" value="DUF1007"/>
</dbReference>
<feature type="chain" id="PRO_5010731364" description="ABC transporter substrate-binding protein" evidence="1">
    <location>
        <begin position="33"/>
        <end position="221"/>
    </location>
</feature>
<dbReference type="RefSeq" id="WP_024329233.1">
    <property type="nucleotide sequence ID" value="NZ_MUZR01000004.1"/>
</dbReference>
<keyword evidence="3" id="KW-1185">Reference proteome</keyword>
<dbReference type="AlphaFoldDB" id="A0A1V3A1T2"/>
<evidence type="ECO:0000256" key="1">
    <source>
        <dbReference type="SAM" id="SignalP"/>
    </source>
</evidence>
<dbReference type="EMBL" id="MUZR01000004">
    <property type="protein sequence ID" value="OOC11295.1"/>
    <property type="molecule type" value="Genomic_DNA"/>
</dbReference>
<keyword evidence="1" id="KW-0732">Signal</keyword>
<accession>A0A1V3A1T2</accession>
<dbReference type="Proteomes" id="UP000189177">
    <property type="component" value="Unassembled WGS sequence"/>
</dbReference>
<comment type="caution">
    <text evidence="2">The sequence shown here is derived from an EMBL/GenBank/DDBJ whole genome shotgun (WGS) entry which is preliminary data.</text>
</comment>
<gene>
    <name evidence="2" type="ORF">B1A74_01370</name>
</gene>
<organism evidence="2 3">
    <name type="scientific">Thioalkalivibrio halophilus</name>
    <dbReference type="NCBI Taxonomy" id="252474"/>
    <lineage>
        <taxon>Bacteria</taxon>
        <taxon>Pseudomonadati</taxon>
        <taxon>Pseudomonadota</taxon>
        <taxon>Gammaproteobacteria</taxon>
        <taxon>Chromatiales</taxon>
        <taxon>Ectothiorhodospiraceae</taxon>
        <taxon>Thioalkalivibrio</taxon>
    </lineage>
</organism>
<evidence type="ECO:0000313" key="3">
    <source>
        <dbReference type="Proteomes" id="UP000189177"/>
    </source>
</evidence>
<proteinExistence type="predicted"/>
<feature type="signal peptide" evidence="1">
    <location>
        <begin position="1"/>
        <end position="32"/>
    </location>
</feature>
<name>A0A1V3A1T2_9GAMM</name>
<dbReference type="STRING" id="252474.B1A74_01370"/>
<evidence type="ECO:0008006" key="4">
    <source>
        <dbReference type="Google" id="ProtNLM"/>
    </source>
</evidence>
<dbReference type="Pfam" id="PF06226">
    <property type="entry name" value="DUF1007"/>
    <property type="match status" value="1"/>
</dbReference>
<sequence length="221" mass="25168">MNPVRIQPRLATRLAAFLLLAATAGLPGTAAAHPHAWIDLEVDFERDATGQLVRMHHLWQFDPMYSEYLHEDALAHQEGDSDVERLNALAREILDNLEEYDWYTHFEAEGHAIEVRPEGEARMEKDGDTLEYRFTLALEGAPDPARTPVAYRVFDPTYFIEILHPDERPPQVRGAPECEVEVDRPRPDPAMVARAMALDYGAEPEENLGRHFADRVTLRCD</sequence>
<evidence type="ECO:0000313" key="2">
    <source>
        <dbReference type="EMBL" id="OOC11295.1"/>
    </source>
</evidence>